<dbReference type="STRING" id="517417.Cpar_1085"/>
<evidence type="ECO:0000256" key="1">
    <source>
        <dbReference type="ARBA" id="ARBA00022630"/>
    </source>
</evidence>
<dbReference type="Pfam" id="PF02913">
    <property type="entry name" value="FAD-oxidase_C"/>
    <property type="match status" value="2"/>
</dbReference>
<name>B3QNJ0_CHLP8</name>
<dbReference type="Proteomes" id="UP000008811">
    <property type="component" value="Chromosome"/>
</dbReference>
<dbReference type="InterPro" id="IPR051914">
    <property type="entry name" value="FAD-linked_OxidoTrans_Type4"/>
</dbReference>
<dbReference type="SUPFAM" id="SSF46548">
    <property type="entry name" value="alpha-helical ferredoxin"/>
    <property type="match status" value="1"/>
</dbReference>
<dbReference type="InterPro" id="IPR009051">
    <property type="entry name" value="Helical_ferredxn"/>
</dbReference>
<dbReference type="InterPro" id="IPR016166">
    <property type="entry name" value="FAD-bd_PCMH"/>
</dbReference>
<dbReference type="GO" id="GO:0071949">
    <property type="term" value="F:FAD binding"/>
    <property type="evidence" value="ECO:0007669"/>
    <property type="project" value="InterPro"/>
</dbReference>
<accession>B3QNJ0</accession>
<dbReference type="PROSITE" id="PS51387">
    <property type="entry name" value="FAD_PCMH"/>
    <property type="match status" value="1"/>
</dbReference>
<dbReference type="InterPro" id="IPR004017">
    <property type="entry name" value="Cys_rich_dom"/>
</dbReference>
<proteinExistence type="predicted"/>
<evidence type="ECO:0000313" key="4">
    <source>
        <dbReference type="EMBL" id="ACF11493.1"/>
    </source>
</evidence>
<dbReference type="SUPFAM" id="SSF56176">
    <property type="entry name" value="FAD-binding/transporter-associated domain-like"/>
    <property type="match status" value="1"/>
</dbReference>
<dbReference type="GO" id="GO:0016491">
    <property type="term" value="F:oxidoreductase activity"/>
    <property type="evidence" value="ECO:0007669"/>
    <property type="project" value="UniProtKB-ARBA"/>
</dbReference>
<gene>
    <name evidence="4" type="ordered locus">Cpar_1085</name>
</gene>
<protein>
    <submittedName>
        <fullName evidence="4">FAD linked oxidase domain protein</fullName>
    </submittedName>
</protein>
<dbReference type="HOGENOM" id="CLU_262983_0_0_10"/>
<dbReference type="PANTHER" id="PTHR42934">
    <property type="entry name" value="GLYCOLATE OXIDASE SUBUNIT GLCD"/>
    <property type="match status" value="1"/>
</dbReference>
<dbReference type="Gene3D" id="3.30.70.2740">
    <property type="match status" value="1"/>
</dbReference>
<dbReference type="InterPro" id="IPR017896">
    <property type="entry name" value="4Fe4S_Fe-S-bd"/>
</dbReference>
<dbReference type="Gene3D" id="1.10.1060.10">
    <property type="entry name" value="Alpha-helical ferredoxin"/>
    <property type="match status" value="1"/>
</dbReference>
<dbReference type="Pfam" id="PF13183">
    <property type="entry name" value="Fer4_8"/>
    <property type="match status" value="1"/>
</dbReference>
<dbReference type="InterPro" id="IPR004113">
    <property type="entry name" value="FAD-bd_oxidored_4_C"/>
</dbReference>
<dbReference type="GO" id="GO:0051536">
    <property type="term" value="F:iron-sulfur cluster binding"/>
    <property type="evidence" value="ECO:0007669"/>
    <property type="project" value="InterPro"/>
</dbReference>
<dbReference type="Pfam" id="PF02754">
    <property type="entry name" value="CCG"/>
    <property type="match status" value="2"/>
</dbReference>
<dbReference type="PANTHER" id="PTHR42934:SF2">
    <property type="entry name" value="GLYCOLATE OXIDASE SUBUNIT GLCD"/>
    <property type="match status" value="1"/>
</dbReference>
<dbReference type="InterPro" id="IPR016164">
    <property type="entry name" value="FAD-linked_Oxase-like_C"/>
</dbReference>
<dbReference type="Gene3D" id="3.30.465.10">
    <property type="match status" value="1"/>
</dbReference>
<keyword evidence="2" id="KW-0274">FAD</keyword>
<dbReference type="Pfam" id="PF12447">
    <property type="entry name" value="DUF3683"/>
    <property type="match status" value="1"/>
</dbReference>
<evidence type="ECO:0000313" key="5">
    <source>
        <dbReference type="Proteomes" id="UP000008811"/>
    </source>
</evidence>
<reference evidence="4" key="1">
    <citation type="submission" date="2008-06" db="EMBL/GenBank/DDBJ databases">
        <title>Complete sequence of Chlorobaculum parvum NCIB 8327.</title>
        <authorList>
            <consortium name="US DOE Joint Genome Institute"/>
            <person name="Lucas S."/>
            <person name="Copeland A."/>
            <person name="Lapidus A."/>
            <person name="Glavina del Rio T."/>
            <person name="Dalin E."/>
            <person name="Tice H."/>
            <person name="Bruce D."/>
            <person name="Goodwin L."/>
            <person name="Pitluck S."/>
            <person name="Schmutz J."/>
            <person name="Larimer F."/>
            <person name="Land M."/>
            <person name="Hauser L."/>
            <person name="Kyrpides N."/>
            <person name="Mikhailova N."/>
            <person name="Zhao F."/>
            <person name="Li T."/>
            <person name="Liu Z."/>
            <person name="Overmann J."/>
            <person name="Bryant D.A."/>
            <person name="Richardson P."/>
        </authorList>
    </citation>
    <scope>NUCLEOTIDE SEQUENCE [LARGE SCALE GENOMIC DNA]</scope>
    <source>
        <strain evidence="4">NCIB 8327</strain>
    </source>
</reference>
<dbReference type="InterPro" id="IPR022153">
    <property type="entry name" value="DUF3683"/>
</dbReference>
<dbReference type="eggNOG" id="COG0277">
    <property type="taxonomic scope" value="Bacteria"/>
</dbReference>
<dbReference type="EMBL" id="CP001099">
    <property type="protein sequence ID" value="ACF11493.1"/>
    <property type="molecule type" value="Genomic_DNA"/>
</dbReference>
<dbReference type="Pfam" id="PF01565">
    <property type="entry name" value="FAD_binding_4"/>
    <property type="match status" value="1"/>
</dbReference>
<organism evidence="4 5">
    <name type="scientific">Chlorobaculum parvum (strain DSM 263 / NCIMB 8327)</name>
    <name type="common">Chlorobium vibrioforme subsp. thiosulfatophilum</name>
    <dbReference type="NCBI Taxonomy" id="517417"/>
    <lineage>
        <taxon>Bacteria</taxon>
        <taxon>Pseudomonadati</taxon>
        <taxon>Chlorobiota</taxon>
        <taxon>Chlorobiia</taxon>
        <taxon>Chlorobiales</taxon>
        <taxon>Chlorobiaceae</taxon>
        <taxon>Chlorobaculum</taxon>
    </lineage>
</organism>
<keyword evidence="5" id="KW-1185">Reference proteome</keyword>
<dbReference type="OrthoDB" id="9767256at2"/>
<dbReference type="SUPFAM" id="SSF55103">
    <property type="entry name" value="FAD-linked oxidases, C-terminal domain"/>
    <property type="match status" value="2"/>
</dbReference>
<dbReference type="InterPro" id="IPR006094">
    <property type="entry name" value="Oxid_FAD_bind_N"/>
</dbReference>
<evidence type="ECO:0000256" key="2">
    <source>
        <dbReference type="ARBA" id="ARBA00022827"/>
    </source>
</evidence>
<feature type="domain" description="FAD-binding PCMH-type" evidence="3">
    <location>
        <begin position="171"/>
        <end position="402"/>
    </location>
</feature>
<dbReference type="AlphaFoldDB" id="B3QNJ0"/>
<dbReference type="RefSeq" id="WP_012502326.1">
    <property type="nucleotide sequence ID" value="NC_011027.1"/>
</dbReference>
<dbReference type="InterPro" id="IPR036318">
    <property type="entry name" value="FAD-bd_PCMH-like_sf"/>
</dbReference>
<evidence type="ECO:0000259" key="3">
    <source>
        <dbReference type="PROSITE" id="PS51387"/>
    </source>
</evidence>
<dbReference type="eggNOG" id="COG0247">
    <property type="taxonomic scope" value="Bacteria"/>
</dbReference>
<dbReference type="KEGG" id="cpc:Cpar_1085"/>
<keyword evidence="1" id="KW-0285">Flavoprotein</keyword>
<dbReference type="InterPro" id="IPR016169">
    <property type="entry name" value="FAD-bd_PCMH_sub2"/>
</dbReference>
<sequence>MTVNKELEIAKTAPAVKREIPYNYTSASDRQAISFILGEAVVRQVDELRDFRVTGRSARLLMQIFGDILIHGRNPYLFQELLDSERRRNRIFEHARKDLETIEASANGDSRVLAIVQTLRKKLDKFRAEIEVIPAYRQKLKRELAPIVGTKNVLFDPFSIVAHATDATDWRLYLPVAVVTPDNEAQVAPLIAAIAKLGLRVIPRGAGTGLTGGAVPLRSDCVIINTEKLNHVRGISERTFHLKEGHSVTGKVIEVESGVITEAAMHHADEHGLVFATDPTSEWACTIGGNIAENAGGKMAVRWGTCIDNLLEWKIAMPGGKLWTVRRTDHQLRKILPEDTVTYEVLDQHGAPLKRITLRGTEIRKQGLWKDITNKALGGVPGLQKEGTDGVITSAVFVLYPKYEEKRTLCLEFFGPDMDEASRVIVELANIFPYREVEHEALLALEHFDDEYIRAIDYKVKATRPQTPKAVLLIDIAGHNEAEVDAGIERVRELLGKHPNTLMFVARDQAEATLYWQDRKRLSAIARRTNAFKLNEDIVIPIDQLAVFARFIDDLNVEEERYSQQLYIDRVETMLHESSKPASLSAFEAKIPAGLALCDLIRGRLDTADPLMLRSLTLVQEFRSELKQLFRGYPKTLDAIEAAYKYVRDRRIVLATHMHAGDGNVHVNVPVLSNDRPMLERADHVIDQVMEKVISLGGVVSGEHGIGVTKLKYMDKARIEELSAYRNEVDPDRIMNPGKLEDYEALNHIFTPSFNLLELEAHILKRGKLEELSKKVDHCIRCGKCKPDCCVYYPARGMFYHPRNKNLAIGSLIEALLYDAQRERSTDFSLLQWLEEVADHCTICHKCLKPCPVDIDTGEVSILEREILSARGFKNTPPITKLTLDYLTNRSPFYNRIFRNAVLRAGGAAQRTGTKLTAPLQTSEEAQKMLPPLRLLRSAVPPVPEKTLRDVLPPCDSDQVLVFEPEGKEATSTVFYFPGCGSERLHSTVSMAAIHILLETGTRVILPPPFLCCGFPLHVNAKNDEYDKIVLRNSVMFSQIKEMFSYLDFDACVISCGTCMEGLEIMDAPKLFGNRIVDVSRYAFEKGMRVEGGSAPENLYHAPCHDSLKGKACDLLRDVGGFGKVTEVPHCCSEAGTLALSRPDITDSMLQRKREALKESMHGSATATILTNCPSCVQGLGRNQDMGVEPKHIAVALAEKLSGPNWQERFLAQAAKAQAVLF</sequence>